<keyword evidence="2" id="KW-1185">Reference proteome</keyword>
<evidence type="ECO:0008006" key="3">
    <source>
        <dbReference type="Google" id="ProtNLM"/>
    </source>
</evidence>
<accession>A0ABR4J3K5</accession>
<dbReference type="InterPro" id="IPR011008">
    <property type="entry name" value="Dimeric_a/b-barrel"/>
</dbReference>
<gene>
    <name evidence="1" type="ORF">BDW59DRAFT_156324</name>
</gene>
<dbReference type="EMBL" id="JBFXLS010000002">
    <property type="protein sequence ID" value="KAL2834392.1"/>
    <property type="molecule type" value="Genomic_DNA"/>
</dbReference>
<sequence length="217" mass="24340">MFLPYSNTIFSSPAPKTKAAYGKYFQEAFLPRLIQNGTVSKGALYEIIPNPMGRPAPDASTFLALLESKSLQCLQKSDLAEASGHGVSSLDRRIYRWIETPSAANILLDIPGPYILQAEAEPADIEEYVTFYREDHAPMMAKHPGYLRTTLYQLESVQEGQDEIPSSLMIVHEFLSFERLGSQITKDSTETVFARRVFGRVKSMKARTMKLVCSEGY</sequence>
<comment type="caution">
    <text evidence="1">The sequence shown here is derived from an EMBL/GenBank/DDBJ whole genome shotgun (WGS) entry which is preliminary data.</text>
</comment>
<proteinExistence type="predicted"/>
<organism evidence="1 2">
    <name type="scientific">Aspergillus cavernicola</name>
    <dbReference type="NCBI Taxonomy" id="176166"/>
    <lineage>
        <taxon>Eukaryota</taxon>
        <taxon>Fungi</taxon>
        <taxon>Dikarya</taxon>
        <taxon>Ascomycota</taxon>
        <taxon>Pezizomycotina</taxon>
        <taxon>Eurotiomycetes</taxon>
        <taxon>Eurotiomycetidae</taxon>
        <taxon>Eurotiales</taxon>
        <taxon>Aspergillaceae</taxon>
        <taxon>Aspergillus</taxon>
        <taxon>Aspergillus subgen. Nidulantes</taxon>
    </lineage>
</organism>
<protein>
    <recommendedName>
        <fullName evidence="3">EthD domain-containing protein</fullName>
    </recommendedName>
</protein>
<evidence type="ECO:0000313" key="2">
    <source>
        <dbReference type="Proteomes" id="UP001610335"/>
    </source>
</evidence>
<dbReference type="Proteomes" id="UP001610335">
    <property type="component" value="Unassembled WGS sequence"/>
</dbReference>
<dbReference type="SUPFAM" id="SSF54909">
    <property type="entry name" value="Dimeric alpha+beta barrel"/>
    <property type="match status" value="1"/>
</dbReference>
<evidence type="ECO:0000313" key="1">
    <source>
        <dbReference type="EMBL" id="KAL2834392.1"/>
    </source>
</evidence>
<reference evidence="1 2" key="1">
    <citation type="submission" date="2024-07" db="EMBL/GenBank/DDBJ databases">
        <title>Section-level genome sequencing and comparative genomics of Aspergillus sections Usti and Cavernicolus.</title>
        <authorList>
            <consortium name="Lawrence Berkeley National Laboratory"/>
            <person name="Nybo J.L."/>
            <person name="Vesth T.C."/>
            <person name="Theobald S."/>
            <person name="Frisvad J.C."/>
            <person name="Larsen T.O."/>
            <person name="Kjaerboelling I."/>
            <person name="Rothschild-Mancinelli K."/>
            <person name="Lyhne E.K."/>
            <person name="Kogle M.E."/>
            <person name="Barry K."/>
            <person name="Clum A."/>
            <person name="Na H."/>
            <person name="Ledsgaard L."/>
            <person name="Lin J."/>
            <person name="Lipzen A."/>
            <person name="Kuo A."/>
            <person name="Riley R."/>
            <person name="Mondo S."/>
            <person name="LaButti K."/>
            <person name="Haridas S."/>
            <person name="Pangalinan J."/>
            <person name="Salamov A.A."/>
            <person name="Simmons B.A."/>
            <person name="Magnuson J.K."/>
            <person name="Chen J."/>
            <person name="Drula E."/>
            <person name="Henrissat B."/>
            <person name="Wiebenga A."/>
            <person name="Lubbers R.J."/>
            <person name="Gomes A.C."/>
            <person name="Makela M.R."/>
            <person name="Stajich J."/>
            <person name="Grigoriev I.V."/>
            <person name="Mortensen U.H."/>
            <person name="De vries R.P."/>
            <person name="Baker S.E."/>
            <person name="Andersen M.R."/>
        </authorList>
    </citation>
    <scope>NUCLEOTIDE SEQUENCE [LARGE SCALE GENOMIC DNA]</scope>
    <source>
        <strain evidence="1 2">CBS 600.67</strain>
    </source>
</reference>
<name>A0ABR4J3K5_9EURO</name>